<evidence type="ECO:0000313" key="1">
    <source>
        <dbReference type="EMBL" id="KAJ1158184.1"/>
    </source>
</evidence>
<dbReference type="Proteomes" id="UP001066276">
    <property type="component" value="Chromosome 5"/>
</dbReference>
<accession>A0AAV7S0W6</accession>
<keyword evidence="2" id="KW-1185">Reference proteome</keyword>
<organism evidence="1 2">
    <name type="scientific">Pleurodeles waltl</name>
    <name type="common">Iberian ribbed newt</name>
    <dbReference type="NCBI Taxonomy" id="8319"/>
    <lineage>
        <taxon>Eukaryota</taxon>
        <taxon>Metazoa</taxon>
        <taxon>Chordata</taxon>
        <taxon>Craniata</taxon>
        <taxon>Vertebrata</taxon>
        <taxon>Euteleostomi</taxon>
        <taxon>Amphibia</taxon>
        <taxon>Batrachia</taxon>
        <taxon>Caudata</taxon>
        <taxon>Salamandroidea</taxon>
        <taxon>Salamandridae</taxon>
        <taxon>Pleurodelinae</taxon>
        <taxon>Pleurodeles</taxon>
    </lineage>
</organism>
<evidence type="ECO:0000313" key="2">
    <source>
        <dbReference type="Proteomes" id="UP001066276"/>
    </source>
</evidence>
<sequence>MVAVVACASPDHKWPDLYDVPFGDGGVGDGEVPSTSAECCRSGVLEERDLDFDVDKCEEGEIVDDQEWECWGAPHDMQKGQESTNGERRLGVFQNATESMGKLVDSIAELRHALCWTALVRALTLRPNKKGMDGGVEIGVQTPVRDTQAFAEQDIRLQKGTPCPRSWLRQRAEQAPSALHSAKTSTAVRDAHLLSGKQGLCVPEGG</sequence>
<protein>
    <submittedName>
        <fullName evidence="1">Uncharacterized protein</fullName>
    </submittedName>
</protein>
<proteinExistence type="predicted"/>
<comment type="caution">
    <text evidence="1">The sequence shown here is derived from an EMBL/GenBank/DDBJ whole genome shotgun (WGS) entry which is preliminary data.</text>
</comment>
<dbReference type="EMBL" id="JANPWB010000009">
    <property type="protein sequence ID" value="KAJ1158184.1"/>
    <property type="molecule type" value="Genomic_DNA"/>
</dbReference>
<name>A0AAV7S0W6_PLEWA</name>
<dbReference type="AlphaFoldDB" id="A0AAV7S0W6"/>
<gene>
    <name evidence="1" type="ORF">NDU88_010878</name>
</gene>
<reference evidence="1" key="1">
    <citation type="journal article" date="2022" name="bioRxiv">
        <title>Sequencing and chromosome-scale assembly of the giantPleurodeles waltlgenome.</title>
        <authorList>
            <person name="Brown T."/>
            <person name="Elewa A."/>
            <person name="Iarovenko S."/>
            <person name="Subramanian E."/>
            <person name="Araus A.J."/>
            <person name="Petzold A."/>
            <person name="Susuki M."/>
            <person name="Suzuki K.-i.T."/>
            <person name="Hayashi T."/>
            <person name="Toyoda A."/>
            <person name="Oliveira C."/>
            <person name="Osipova E."/>
            <person name="Leigh N.D."/>
            <person name="Simon A."/>
            <person name="Yun M.H."/>
        </authorList>
    </citation>
    <scope>NUCLEOTIDE SEQUENCE</scope>
    <source>
        <strain evidence="1">20211129_DDA</strain>
        <tissue evidence="1">Liver</tissue>
    </source>
</reference>